<feature type="non-terminal residue" evidence="1">
    <location>
        <position position="54"/>
    </location>
</feature>
<accession>X0SZT5</accession>
<proteinExistence type="predicted"/>
<comment type="caution">
    <text evidence="1">The sequence shown here is derived from an EMBL/GenBank/DDBJ whole genome shotgun (WGS) entry which is preliminary data.</text>
</comment>
<protein>
    <recommendedName>
        <fullName evidence="2">DnaA N-terminal domain-containing protein</fullName>
    </recommendedName>
</protein>
<organism evidence="1">
    <name type="scientific">marine sediment metagenome</name>
    <dbReference type="NCBI Taxonomy" id="412755"/>
    <lineage>
        <taxon>unclassified sequences</taxon>
        <taxon>metagenomes</taxon>
        <taxon>ecological metagenomes</taxon>
    </lineage>
</organism>
<name>X0SZT5_9ZZZZ</name>
<gene>
    <name evidence="1" type="ORF">S01H1_28815</name>
</gene>
<sequence length="54" mass="6184">MPVFRIATEGESFMNEPAASRLETSAQDLWELALAELQVQVTRPNYETWLKDTV</sequence>
<dbReference type="AlphaFoldDB" id="X0SZT5"/>
<reference evidence="1" key="1">
    <citation type="journal article" date="2014" name="Front. Microbiol.">
        <title>High frequency of phylogenetically diverse reductive dehalogenase-homologous genes in deep subseafloor sedimentary metagenomes.</title>
        <authorList>
            <person name="Kawai M."/>
            <person name="Futagami T."/>
            <person name="Toyoda A."/>
            <person name="Takaki Y."/>
            <person name="Nishi S."/>
            <person name="Hori S."/>
            <person name="Arai W."/>
            <person name="Tsubouchi T."/>
            <person name="Morono Y."/>
            <person name="Uchiyama I."/>
            <person name="Ito T."/>
            <person name="Fujiyama A."/>
            <person name="Inagaki F."/>
            <person name="Takami H."/>
        </authorList>
    </citation>
    <scope>NUCLEOTIDE SEQUENCE</scope>
    <source>
        <strain evidence="1">Expedition CK06-06</strain>
    </source>
</reference>
<dbReference type="EMBL" id="BARS01017632">
    <property type="protein sequence ID" value="GAF86449.1"/>
    <property type="molecule type" value="Genomic_DNA"/>
</dbReference>
<evidence type="ECO:0000313" key="1">
    <source>
        <dbReference type="EMBL" id="GAF86449.1"/>
    </source>
</evidence>
<evidence type="ECO:0008006" key="2">
    <source>
        <dbReference type="Google" id="ProtNLM"/>
    </source>
</evidence>